<protein>
    <recommendedName>
        <fullName evidence="1">Hemerythrin-like domain-containing protein</fullName>
    </recommendedName>
</protein>
<reference evidence="3" key="1">
    <citation type="journal article" date="2019" name="Int. J. Syst. Evol. Microbiol.">
        <title>The Global Catalogue of Microorganisms (GCM) 10K type strain sequencing project: providing services to taxonomists for standard genome sequencing and annotation.</title>
        <authorList>
            <consortium name="The Broad Institute Genomics Platform"/>
            <consortium name="The Broad Institute Genome Sequencing Center for Infectious Disease"/>
            <person name="Wu L."/>
            <person name="Ma J."/>
        </authorList>
    </citation>
    <scope>NUCLEOTIDE SEQUENCE [LARGE SCALE GENOMIC DNA]</scope>
    <source>
        <strain evidence="3">JCM 14304</strain>
    </source>
</reference>
<organism evidence="2 3">
    <name type="scientific">Kribbella karoonensis</name>
    <dbReference type="NCBI Taxonomy" id="324851"/>
    <lineage>
        <taxon>Bacteria</taxon>
        <taxon>Bacillati</taxon>
        <taxon>Actinomycetota</taxon>
        <taxon>Actinomycetes</taxon>
        <taxon>Propionibacteriales</taxon>
        <taxon>Kribbellaceae</taxon>
        <taxon>Kribbella</taxon>
    </lineage>
</organism>
<feature type="domain" description="Hemerythrin-like" evidence="1">
    <location>
        <begin position="26"/>
        <end position="149"/>
    </location>
</feature>
<dbReference type="Gene3D" id="1.20.120.520">
    <property type="entry name" value="nmb1532 protein domain like"/>
    <property type="match status" value="1"/>
</dbReference>
<dbReference type="EMBL" id="BAAAND010000004">
    <property type="protein sequence ID" value="GAA1581039.1"/>
    <property type="molecule type" value="Genomic_DNA"/>
</dbReference>
<keyword evidence="3" id="KW-1185">Reference proteome</keyword>
<evidence type="ECO:0000313" key="2">
    <source>
        <dbReference type="EMBL" id="GAA1581039.1"/>
    </source>
</evidence>
<proteinExistence type="predicted"/>
<evidence type="ECO:0000259" key="1">
    <source>
        <dbReference type="Pfam" id="PF01814"/>
    </source>
</evidence>
<dbReference type="RefSeq" id="WP_344190722.1">
    <property type="nucleotide sequence ID" value="NZ_BAAAND010000004.1"/>
</dbReference>
<dbReference type="Proteomes" id="UP001500190">
    <property type="component" value="Unassembled WGS sequence"/>
</dbReference>
<gene>
    <name evidence="2" type="ORF">GCM10009742_26950</name>
</gene>
<accession>A0ABP4PHT4</accession>
<evidence type="ECO:0000313" key="3">
    <source>
        <dbReference type="Proteomes" id="UP001500190"/>
    </source>
</evidence>
<comment type="caution">
    <text evidence="2">The sequence shown here is derived from an EMBL/GenBank/DDBJ whole genome shotgun (WGS) entry which is preliminary data.</text>
</comment>
<name>A0ABP4PHT4_9ACTN</name>
<dbReference type="InterPro" id="IPR012312">
    <property type="entry name" value="Hemerythrin-like"/>
</dbReference>
<sequence length="220" mass="24672">MSDTTESAEQAYARRAEIPGTIDFTMMYVAHDAFNRDLGRLCAAADAGKSLSPAALVTWQMFSRQLHFHHTAEDVALWPRLYEVVTEATEKQILEDMETEHGALDPLLQRIDAAIVRGDERTLGESLTALAQGLTVHMCHEEEDALPLIERRLGQAGWDAFGKHVRSEAGLKGGAQYLPWVLDSARPAYATKVLGMLPAPARLLYSRRWEPRYRRTQGLR</sequence>
<dbReference type="Pfam" id="PF01814">
    <property type="entry name" value="Hemerythrin"/>
    <property type="match status" value="1"/>
</dbReference>
<dbReference type="CDD" id="cd12108">
    <property type="entry name" value="Hr-like"/>
    <property type="match status" value="1"/>
</dbReference>